<evidence type="ECO:0000259" key="8">
    <source>
        <dbReference type="PROSITE" id="PS51007"/>
    </source>
</evidence>
<dbReference type="GO" id="GO:0046872">
    <property type="term" value="F:metal ion binding"/>
    <property type="evidence" value="ECO:0007669"/>
    <property type="project" value="UniProtKB-KW"/>
</dbReference>
<dbReference type="STRING" id="993689.GCA_002077135_00905"/>
<dbReference type="AlphaFoldDB" id="A0A4V3UST9"/>
<evidence type="ECO:0000256" key="5">
    <source>
        <dbReference type="ARBA" id="ARBA00023004"/>
    </source>
</evidence>
<feature type="domain" description="Cytochrome c" evidence="8">
    <location>
        <begin position="45"/>
        <end position="127"/>
    </location>
</feature>
<keyword evidence="1" id="KW-0813">Transport</keyword>
<evidence type="ECO:0000256" key="4">
    <source>
        <dbReference type="ARBA" id="ARBA00022982"/>
    </source>
</evidence>
<dbReference type="Proteomes" id="UP000307749">
    <property type="component" value="Unassembled WGS sequence"/>
</dbReference>
<evidence type="ECO:0000256" key="1">
    <source>
        <dbReference type="ARBA" id="ARBA00022448"/>
    </source>
</evidence>
<evidence type="ECO:0000256" key="7">
    <source>
        <dbReference type="SAM" id="SignalP"/>
    </source>
</evidence>
<evidence type="ECO:0000313" key="10">
    <source>
        <dbReference type="Proteomes" id="UP000307749"/>
    </source>
</evidence>
<dbReference type="GO" id="GO:0009055">
    <property type="term" value="F:electron transfer activity"/>
    <property type="evidence" value="ECO:0007669"/>
    <property type="project" value="InterPro"/>
</dbReference>
<dbReference type="OrthoDB" id="9811281at2"/>
<keyword evidence="2 6" id="KW-0349">Heme</keyword>
<dbReference type="GO" id="GO:0020037">
    <property type="term" value="F:heme binding"/>
    <property type="evidence" value="ECO:0007669"/>
    <property type="project" value="InterPro"/>
</dbReference>
<dbReference type="PROSITE" id="PS51007">
    <property type="entry name" value="CYTC"/>
    <property type="match status" value="2"/>
</dbReference>
<dbReference type="SUPFAM" id="SSF46626">
    <property type="entry name" value="Cytochrome c"/>
    <property type="match status" value="2"/>
</dbReference>
<dbReference type="PANTHER" id="PTHR33751">
    <property type="entry name" value="CBB3-TYPE CYTOCHROME C OXIDASE SUBUNIT FIXP"/>
    <property type="match status" value="1"/>
</dbReference>
<organism evidence="9 10">
    <name type="scientific">Metallibacterium scheffleri</name>
    <dbReference type="NCBI Taxonomy" id="993689"/>
    <lineage>
        <taxon>Bacteria</taxon>
        <taxon>Pseudomonadati</taxon>
        <taxon>Pseudomonadota</taxon>
        <taxon>Gammaproteobacteria</taxon>
        <taxon>Lysobacterales</taxon>
        <taxon>Rhodanobacteraceae</taxon>
        <taxon>Metallibacterium</taxon>
    </lineage>
</organism>
<sequence length="286" mass="30149">MDVKMKIAEHMPKPATAIALFLVAFCSVADVHAKADYHGIPLGAAAAKQGSALIAVCAACHGITGNSAAAEYPNLAAQRYNYLLKQLEDFRDGARKSTIMSGMAMTIPASANNQNLKEIAAYFSRQPLLPAEVAAGPGMRADATQLKEGQKIYTQGLANDNIPACAACHGLGADGNGPMAIPALALQHQVYLLTQLDQFASGARRNSPGQVMTSIARAMTKPQMQAVAAYLQQLNPDSTLGIGPKNYGEYTKTVELHQQAEKSALVAAPHGVAKPKAETVQSKPIR</sequence>
<dbReference type="InterPro" id="IPR036909">
    <property type="entry name" value="Cyt_c-like_dom_sf"/>
</dbReference>
<evidence type="ECO:0000313" key="9">
    <source>
        <dbReference type="EMBL" id="THD08021.1"/>
    </source>
</evidence>
<dbReference type="Pfam" id="PF00034">
    <property type="entry name" value="Cytochrom_C"/>
    <property type="match status" value="2"/>
</dbReference>
<evidence type="ECO:0000256" key="2">
    <source>
        <dbReference type="ARBA" id="ARBA00022617"/>
    </source>
</evidence>
<dbReference type="InterPro" id="IPR009056">
    <property type="entry name" value="Cyt_c-like_dom"/>
</dbReference>
<dbReference type="EMBL" id="MWQO01000053">
    <property type="protein sequence ID" value="THD08021.1"/>
    <property type="molecule type" value="Genomic_DNA"/>
</dbReference>
<feature type="domain" description="Cytochrome c" evidence="8">
    <location>
        <begin position="144"/>
        <end position="235"/>
    </location>
</feature>
<accession>A0A4V3UST9</accession>
<feature type="signal peptide" evidence="7">
    <location>
        <begin position="1"/>
        <end position="29"/>
    </location>
</feature>
<comment type="caution">
    <text evidence="9">The sequence shown here is derived from an EMBL/GenBank/DDBJ whole genome shotgun (WGS) entry which is preliminary data.</text>
</comment>
<keyword evidence="7" id="KW-0732">Signal</keyword>
<protein>
    <recommendedName>
        <fullName evidence="8">Cytochrome c domain-containing protein</fullName>
    </recommendedName>
</protein>
<gene>
    <name evidence="9" type="ORF">B1806_13955</name>
</gene>
<feature type="chain" id="PRO_5020876172" description="Cytochrome c domain-containing protein" evidence="7">
    <location>
        <begin position="30"/>
        <end position="286"/>
    </location>
</feature>
<name>A0A4V3UST9_9GAMM</name>
<proteinExistence type="predicted"/>
<dbReference type="PANTHER" id="PTHR33751:SF9">
    <property type="entry name" value="CYTOCHROME C4"/>
    <property type="match status" value="1"/>
</dbReference>
<dbReference type="Gene3D" id="1.10.760.10">
    <property type="entry name" value="Cytochrome c-like domain"/>
    <property type="match status" value="2"/>
</dbReference>
<dbReference type="InterPro" id="IPR050597">
    <property type="entry name" value="Cytochrome_c_Oxidase_Subunit"/>
</dbReference>
<keyword evidence="4" id="KW-0249">Electron transport</keyword>
<keyword evidence="10" id="KW-1185">Reference proteome</keyword>
<keyword evidence="5 6" id="KW-0408">Iron</keyword>
<reference evidence="9 10" key="1">
    <citation type="submission" date="2017-02" db="EMBL/GenBank/DDBJ databases">
        <title>Whole genome sequencing of Metallibacterium scheffleri DSM 24874 (T).</title>
        <authorList>
            <person name="Kumar S."/>
            <person name="Patil P."/>
            <person name="Patil P.B."/>
        </authorList>
    </citation>
    <scope>NUCLEOTIDE SEQUENCE [LARGE SCALE GENOMIC DNA]</scope>
    <source>
        <strain evidence="9 10">DSM 24874</strain>
    </source>
</reference>
<keyword evidence="3 6" id="KW-0479">Metal-binding</keyword>
<evidence type="ECO:0000256" key="3">
    <source>
        <dbReference type="ARBA" id="ARBA00022723"/>
    </source>
</evidence>
<evidence type="ECO:0000256" key="6">
    <source>
        <dbReference type="PROSITE-ProRule" id="PRU00433"/>
    </source>
</evidence>